<name>A0A839RV57_9ACTN</name>
<dbReference type="AlphaFoldDB" id="A0A839RV57"/>
<comment type="caution">
    <text evidence="1">The sequence shown here is derived from an EMBL/GenBank/DDBJ whole genome shotgun (WGS) entry which is preliminary data.</text>
</comment>
<evidence type="ECO:0000313" key="1">
    <source>
        <dbReference type="EMBL" id="MBB3040136.1"/>
    </source>
</evidence>
<proteinExistence type="predicted"/>
<sequence>MDEDSSDKIRDLVNEVMSDSQVSKAAQQVATRSLATTISSFWLQCAEDGCPDWVALDLANTLLGHFMYNAVGRDKGDGCCGNG</sequence>
<accession>A0A839RV57</accession>
<dbReference type="EMBL" id="JACHWS010000007">
    <property type="protein sequence ID" value="MBB3040136.1"/>
    <property type="molecule type" value="Genomic_DNA"/>
</dbReference>
<dbReference type="RefSeq" id="WP_064442263.1">
    <property type="nucleotide sequence ID" value="NZ_BDDI01000022.1"/>
</dbReference>
<dbReference type="Proteomes" id="UP000567922">
    <property type="component" value="Unassembled WGS sequence"/>
</dbReference>
<protein>
    <submittedName>
        <fullName evidence="1">Putative Zn-dependent peptidase</fullName>
    </submittedName>
</protein>
<organism evidence="1 2">
    <name type="scientific">Hoyosella altamirensis</name>
    <dbReference type="NCBI Taxonomy" id="616997"/>
    <lineage>
        <taxon>Bacteria</taxon>
        <taxon>Bacillati</taxon>
        <taxon>Actinomycetota</taxon>
        <taxon>Actinomycetes</taxon>
        <taxon>Mycobacteriales</taxon>
        <taxon>Hoyosellaceae</taxon>
        <taxon>Hoyosella</taxon>
    </lineage>
</organism>
<evidence type="ECO:0000313" key="2">
    <source>
        <dbReference type="Proteomes" id="UP000567922"/>
    </source>
</evidence>
<reference evidence="1 2" key="1">
    <citation type="submission" date="2020-08" db="EMBL/GenBank/DDBJ databases">
        <title>Sequencing the genomes of 1000 actinobacteria strains.</title>
        <authorList>
            <person name="Klenk H.-P."/>
        </authorList>
    </citation>
    <scope>NUCLEOTIDE SEQUENCE [LARGE SCALE GENOMIC DNA]</scope>
    <source>
        <strain evidence="1 2">DSM 45258</strain>
    </source>
</reference>
<keyword evidence="2" id="KW-1185">Reference proteome</keyword>
<gene>
    <name evidence="1" type="ORF">FHU29_004631</name>
</gene>